<name>A0ABU6UG44_9FABA</name>
<evidence type="ECO:0000313" key="3">
    <source>
        <dbReference type="Proteomes" id="UP001341840"/>
    </source>
</evidence>
<evidence type="ECO:0000256" key="1">
    <source>
        <dbReference type="SAM" id="MobiDB-lite"/>
    </source>
</evidence>
<gene>
    <name evidence="2" type="ORF">PIB30_047501</name>
</gene>
<feature type="region of interest" description="Disordered" evidence="1">
    <location>
        <begin position="1"/>
        <end position="47"/>
    </location>
</feature>
<keyword evidence="3" id="KW-1185">Reference proteome</keyword>
<accession>A0ABU6UG44</accession>
<feature type="region of interest" description="Disordered" evidence="1">
    <location>
        <begin position="127"/>
        <end position="167"/>
    </location>
</feature>
<evidence type="ECO:0000313" key="2">
    <source>
        <dbReference type="EMBL" id="MED6160009.1"/>
    </source>
</evidence>
<organism evidence="2 3">
    <name type="scientific">Stylosanthes scabra</name>
    <dbReference type="NCBI Taxonomy" id="79078"/>
    <lineage>
        <taxon>Eukaryota</taxon>
        <taxon>Viridiplantae</taxon>
        <taxon>Streptophyta</taxon>
        <taxon>Embryophyta</taxon>
        <taxon>Tracheophyta</taxon>
        <taxon>Spermatophyta</taxon>
        <taxon>Magnoliopsida</taxon>
        <taxon>eudicotyledons</taxon>
        <taxon>Gunneridae</taxon>
        <taxon>Pentapetalae</taxon>
        <taxon>rosids</taxon>
        <taxon>fabids</taxon>
        <taxon>Fabales</taxon>
        <taxon>Fabaceae</taxon>
        <taxon>Papilionoideae</taxon>
        <taxon>50 kb inversion clade</taxon>
        <taxon>dalbergioids sensu lato</taxon>
        <taxon>Dalbergieae</taxon>
        <taxon>Pterocarpus clade</taxon>
        <taxon>Stylosanthes</taxon>
    </lineage>
</organism>
<sequence>MPLSLAPNANPSPQHSPPYLFCRGSRQPYRVSPSDTPPLTHRFSASSDSSPLEKLLATFDMKKGRGREALHTGGVDGEWQRRDQAETLAAARRRQRRICTEYRCRRETMPVAAAALAVFRLRRRRKVAPWHSNKQQRTPPSRRRRRCVGGTHLHHRRRRRRHKRKRE</sequence>
<dbReference type="EMBL" id="JASCZI010121133">
    <property type="protein sequence ID" value="MED6160009.1"/>
    <property type="molecule type" value="Genomic_DNA"/>
</dbReference>
<feature type="compositionally biased region" description="Basic residues" evidence="1">
    <location>
        <begin position="140"/>
        <end position="167"/>
    </location>
</feature>
<proteinExistence type="predicted"/>
<dbReference type="Proteomes" id="UP001341840">
    <property type="component" value="Unassembled WGS sequence"/>
</dbReference>
<reference evidence="2 3" key="1">
    <citation type="journal article" date="2023" name="Plants (Basel)">
        <title>Bridging the Gap: Combining Genomics and Transcriptomics Approaches to Understand Stylosanthes scabra, an Orphan Legume from the Brazilian Caatinga.</title>
        <authorList>
            <person name="Ferreira-Neto J.R.C."/>
            <person name="da Silva M.D."/>
            <person name="Binneck E."/>
            <person name="de Melo N.F."/>
            <person name="da Silva R.H."/>
            <person name="de Melo A.L.T.M."/>
            <person name="Pandolfi V."/>
            <person name="Bustamante F.O."/>
            <person name="Brasileiro-Vidal A.C."/>
            <person name="Benko-Iseppon A.M."/>
        </authorList>
    </citation>
    <scope>NUCLEOTIDE SEQUENCE [LARGE SCALE GENOMIC DNA]</scope>
    <source>
        <tissue evidence="2">Leaves</tissue>
    </source>
</reference>
<protein>
    <submittedName>
        <fullName evidence="2">Uncharacterized protein</fullName>
    </submittedName>
</protein>
<comment type="caution">
    <text evidence="2">The sequence shown here is derived from an EMBL/GenBank/DDBJ whole genome shotgun (WGS) entry which is preliminary data.</text>
</comment>